<dbReference type="Proteomes" id="UP000826195">
    <property type="component" value="Unassembled WGS sequence"/>
</dbReference>
<reference evidence="1 2" key="1">
    <citation type="journal article" date="2021" name="J. Hered.">
        <title>A chromosome-level genome assembly of the parasitoid wasp, Cotesia glomerata (Hymenoptera: Braconidae).</title>
        <authorList>
            <person name="Pinto B.J."/>
            <person name="Weis J.J."/>
            <person name="Gamble T."/>
            <person name="Ode P.J."/>
            <person name="Paul R."/>
            <person name="Zaspel J.M."/>
        </authorList>
    </citation>
    <scope>NUCLEOTIDE SEQUENCE [LARGE SCALE GENOMIC DNA]</scope>
    <source>
        <strain evidence="1">CgM1</strain>
    </source>
</reference>
<evidence type="ECO:0000313" key="1">
    <source>
        <dbReference type="EMBL" id="KAH0536164.1"/>
    </source>
</evidence>
<accession>A0AAV7HGK0</accession>
<sequence>MGTQAHTVGHFPHTTHVAASVGATSSRGKLSPIRTWTFWRGGFRGTGFSGGGFRGMGFSGGGFRGMGF</sequence>
<dbReference type="EMBL" id="JAHXZJ010002938">
    <property type="protein sequence ID" value="KAH0536164.1"/>
    <property type="molecule type" value="Genomic_DNA"/>
</dbReference>
<gene>
    <name evidence="1" type="ORF">KQX54_000267</name>
</gene>
<protein>
    <submittedName>
        <fullName evidence="1">Uncharacterized protein</fullName>
    </submittedName>
</protein>
<comment type="caution">
    <text evidence="1">The sequence shown here is derived from an EMBL/GenBank/DDBJ whole genome shotgun (WGS) entry which is preliminary data.</text>
</comment>
<name>A0AAV7HGK0_COTGL</name>
<proteinExistence type="predicted"/>
<keyword evidence="2" id="KW-1185">Reference proteome</keyword>
<dbReference type="AlphaFoldDB" id="A0AAV7HGK0"/>
<evidence type="ECO:0000313" key="2">
    <source>
        <dbReference type="Proteomes" id="UP000826195"/>
    </source>
</evidence>
<organism evidence="1 2">
    <name type="scientific">Cotesia glomerata</name>
    <name type="common">Lepidopteran parasitic wasp</name>
    <name type="synonym">Apanteles glomeratus</name>
    <dbReference type="NCBI Taxonomy" id="32391"/>
    <lineage>
        <taxon>Eukaryota</taxon>
        <taxon>Metazoa</taxon>
        <taxon>Ecdysozoa</taxon>
        <taxon>Arthropoda</taxon>
        <taxon>Hexapoda</taxon>
        <taxon>Insecta</taxon>
        <taxon>Pterygota</taxon>
        <taxon>Neoptera</taxon>
        <taxon>Endopterygota</taxon>
        <taxon>Hymenoptera</taxon>
        <taxon>Apocrita</taxon>
        <taxon>Ichneumonoidea</taxon>
        <taxon>Braconidae</taxon>
        <taxon>Microgastrinae</taxon>
        <taxon>Cotesia</taxon>
    </lineage>
</organism>